<name>A0ABM0JQT2_APLCA</name>
<keyword evidence="4" id="KW-1185">Reference proteome</keyword>
<evidence type="ECO:0000313" key="5">
    <source>
        <dbReference type="RefSeq" id="XP_005099365.1"/>
    </source>
</evidence>
<dbReference type="RefSeq" id="XP_005099365.1">
    <property type="nucleotide sequence ID" value="XM_005099308.3"/>
</dbReference>
<dbReference type="SUPFAM" id="SSF53474">
    <property type="entry name" value="alpha/beta-Hydrolases"/>
    <property type="match status" value="1"/>
</dbReference>
<evidence type="ECO:0000259" key="3">
    <source>
        <dbReference type="Pfam" id="PF00561"/>
    </source>
</evidence>
<keyword evidence="1 5" id="KW-0378">Hydrolase</keyword>
<comment type="similarity">
    <text evidence="2">Belongs to the AB hydrolase superfamily. Epoxide hydrolase family.</text>
</comment>
<dbReference type="InterPro" id="IPR000639">
    <property type="entry name" value="Epox_hydrolase-like"/>
</dbReference>
<dbReference type="PANTHER" id="PTHR43329">
    <property type="entry name" value="EPOXIDE HYDROLASE"/>
    <property type="match status" value="1"/>
</dbReference>
<organism evidence="4 5">
    <name type="scientific">Aplysia californica</name>
    <name type="common">California sea hare</name>
    <dbReference type="NCBI Taxonomy" id="6500"/>
    <lineage>
        <taxon>Eukaryota</taxon>
        <taxon>Metazoa</taxon>
        <taxon>Spiralia</taxon>
        <taxon>Lophotrochozoa</taxon>
        <taxon>Mollusca</taxon>
        <taxon>Gastropoda</taxon>
        <taxon>Heterobranchia</taxon>
        <taxon>Euthyneura</taxon>
        <taxon>Tectipleura</taxon>
        <taxon>Aplysiida</taxon>
        <taxon>Aplysioidea</taxon>
        <taxon>Aplysiidae</taxon>
        <taxon>Aplysia</taxon>
    </lineage>
</organism>
<dbReference type="PRINTS" id="PR00111">
    <property type="entry name" value="ABHYDROLASE"/>
</dbReference>
<dbReference type="GeneID" id="101862584"/>
<dbReference type="Proteomes" id="UP000694888">
    <property type="component" value="Unplaced"/>
</dbReference>
<dbReference type="PRINTS" id="PR00412">
    <property type="entry name" value="EPOXHYDRLASE"/>
</dbReference>
<evidence type="ECO:0000256" key="1">
    <source>
        <dbReference type="ARBA" id="ARBA00022801"/>
    </source>
</evidence>
<evidence type="ECO:0000256" key="2">
    <source>
        <dbReference type="ARBA" id="ARBA00038334"/>
    </source>
</evidence>
<proteinExistence type="inferred from homology"/>
<dbReference type="GO" id="GO:0016787">
    <property type="term" value="F:hydrolase activity"/>
    <property type="evidence" value="ECO:0007669"/>
    <property type="project" value="UniProtKB-KW"/>
</dbReference>
<evidence type="ECO:0000313" key="4">
    <source>
        <dbReference type="Proteomes" id="UP000694888"/>
    </source>
</evidence>
<gene>
    <name evidence="5" type="primary">LOC101862584</name>
</gene>
<dbReference type="Pfam" id="PF00561">
    <property type="entry name" value="Abhydrolase_1"/>
    <property type="match status" value="1"/>
</dbReference>
<feature type="domain" description="AB hydrolase-1" evidence="3">
    <location>
        <begin position="77"/>
        <end position="331"/>
    </location>
</feature>
<dbReference type="InterPro" id="IPR000073">
    <property type="entry name" value="AB_hydrolase_1"/>
</dbReference>
<sequence>MAALQRVGLFCMATYYGFHVTFRLIKLMFTIGPKAVLGKKEHPKPKVLSDPALGSHGILHLDEVRIHCVSSGPEDKPLMLFLHGFPEFWYSWRHQIREFQKDYRVVAIDQRGYGDSDKPSGIDSYVISKLTSDVSQVIASLGYKSCVLVAHDWGGAVAWAFARRFPDMVDKLIVMNSPPSPVMQKLFQESKEQRKMSWYMFLFQLPWLPELFIRSCDYAFLDRVFGNPVPAPTDMISPPFPTEVSKSDVEAYKHVFSQPGTTNATINWYRAALQRGRYSYTMDYTMPVLLIWGLKDIALSHTVPDIAQAMNPKIAVKRVPEAGHFVQMEAPEVVNSTMRDWLSKQE</sequence>
<accession>A0ABM0JQT2</accession>
<dbReference type="Gene3D" id="3.40.50.1820">
    <property type="entry name" value="alpha/beta hydrolase"/>
    <property type="match status" value="1"/>
</dbReference>
<dbReference type="InterPro" id="IPR029058">
    <property type="entry name" value="AB_hydrolase_fold"/>
</dbReference>
<reference evidence="5" key="1">
    <citation type="submission" date="2025-08" db="UniProtKB">
        <authorList>
            <consortium name="RefSeq"/>
        </authorList>
    </citation>
    <scope>IDENTIFICATION</scope>
</reference>
<protein>
    <submittedName>
        <fullName evidence="5">AB hydrolase superfamily protein YfhM</fullName>
    </submittedName>
</protein>